<accession>A0AAE3LPG5</accession>
<dbReference type="EMBL" id="JAOUSF010000001">
    <property type="protein sequence ID" value="MCU9612324.1"/>
    <property type="molecule type" value="Genomic_DNA"/>
</dbReference>
<evidence type="ECO:0008006" key="3">
    <source>
        <dbReference type="Google" id="ProtNLM"/>
    </source>
</evidence>
<evidence type="ECO:0000313" key="1">
    <source>
        <dbReference type="EMBL" id="MCU9612324.1"/>
    </source>
</evidence>
<gene>
    <name evidence="1" type="ORF">OEV98_01955</name>
</gene>
<proteinExistence type="predicted"/>
<dbReference type="RefSeq" id="WP_263071456.1">
    <property type="nucleotide sequence ID" value="NZ_JAOUSF010000001.1"/>
</dbReference>
<dbReference type="Pfam" id="PF09612">
    <property type="entry name" value="HtrL_YibB"/>
    <property type="match status" value="1"/>
</dbReference>
<dbReference type="InterPro" id="IPR011735">
    <property type="entry name" value="WlaTC/HtrL_glycosyltransf"/>
</dbReference>
<dbReference type="Proteomes" id="UP001209318">
    <property type="component" value="Unassembled WGS sequence"/>
</dbReference>
<keyword evidence="2" id="KW-1185">Reference proteome</keyword>
<organism evidence="1 2">
    <name type="scientific">Perspicuibacillus lycopersici</name>
    <dbReference type="NCBI Taxonomy" id="1325689"/>
    <lineage>
        <taxon>Bacteria</taxon>
        <taxon>Bacillati</taxon>
        <taxon>Bacillota</taxon>
        <taxon>Bacilli</taxon>
        <taxon>Bacillales</taxon>
        <taxon>Bacillaceae</taxon>
        <taxon>Perspicuibacillus</taxon>
    </lineage>
</organism>
<comment type="caution">
    <text evidence="1">The sequence shown here is derived from an EMBL/GenBank/DDBJ whole genome shotgun (WGS) entry which is preliminary data.</text>
</comment>
<evidence type="ECO:0000313" key="2">
    <source>
        <dbReference type="Proteomes" id="UP001209318"/>
    </source>
</evidence>
<sequence>MSEISIVTAYFHINRENWKGFERSTEDYLAYFDFWARIQNNLIVYTNRHTASEVLSIRKKYNLDHKTKVIIVEDIYSIDEELYQSIVRTIANPFFRKFRLRPTNPETIIPEYIYLTLLKSWFVKDAIQKGYVAGKVAWLDFGFNHGGKCYSESSEFDFLWEFDFDEKINLFTLRDIDDTPIFEIVRKMEDYITAGLIVAPDFLWIKLWKLTREAELVLNKSGMADDEQTIMVMVYRENPEIFTLHKSTWFMPLKDFGGGHLTIINNTQGNKFKVVLLKIMNKYKCLKVKIKYSYETFKLL</sequence>
<protein>
    <recommendedName>
        <fullName evidence="3">HtrL family protein</fullName>
    </recommendedName>
</protein>
<name>A0AAE3LPG5_9BACI</name>
<reference evidence="1" key="1">
    <citation type="submission" date="2022-10" db="EMBL/GenBank/DDBJ databases">
        <title>Description of Fervidibacillus gen. nov. in the family Fervidibacillaceae fam. nov. with two species, Fervidibacillus albus sp. nov., and Fervidibacillus halotolerans sp. nov., isolated from tidal flat sediments.</title>
        <authorList>
            <person name="Kwon K.K."/>
            <person name="Yang S.-H."/>
        </authorList>
    </citation>
    <scope>NUCLEOTIDE SEQUENCE</scope>
    <source>
        <strain evidence="1">JCM 19140</strain>
    </source>
</reference>
<dbReference type="AlphaFoldDB" id="A0AAE3LPG5"/>